<dbReference type="InterPro" id="IPR008274">
    <property type="entry name" value="AldOxase/xan_DH_MoCoBD1"/>
</dbReference>
<evidence type="ECO:0000256" key="5">
    <source>
        <dbReference type="ARBA" id="ARBA00023004"/>
    </source>
</evidence>
<dbReference type="Pfam" id="PF01799">
    <property type="entry name" value="Fer2_2"/>
    <property type="match status" value="1"/>
</dbReference>
<dbReference type="Pfam" id="PF20256">
    <property type="entry name" value="MoCoBD_2"/>
    <property type="match status" value="1"/>
</dbReference>
<dbReference type="Gene3D" id="3.30.365.10">
    <property type="entry name" value="Aldehyde oxidase/xanthine dehydrogenase, molybdopterin binding domain"/>
    <property type="match status" value="4"/>
</dbReference>
<dbReference type="PANTHER" id="PTHR11908:SF132">
    <property type="entry name" value="ALDEHYDE OXIDASE 1-RELATED"/>
    <property type="match status" value="1"/>
</dbReference>
<dbReference type="PANTHER" id="PTHR11908">
    <property type="entry name" value="XANTHINE DEHYDROGENASE"/>
    <property type="match status" value="1"/>
</dbReference>
<comment type="similarity">
    <text evidence="1">Belongs to the xanthine dehydrogenase family.</text>
</comment>
<evidence type="ECO:0000256" key="1">
    <source>
        <dbReference type="ARBA" id="ARBA00006849"/>
    </source>
</evidence>
<dbReference type="InterPro" id="IPR036884">
    <property type="entry name" value="2Fe-2S-bd_dom_sf"/>
</dbReference>
<dbReference type="Gene3D" id="3.10.20.30">
    <property type="match status" value="1"/>
</dbReference>
<dbReference type="InterPro" id="IPR006058">
    <property type="entry name" value="2Fe2S_fd_BS"/>
</dbReference>
<dbReference type="RefSeq" id="WP_005029088.1">
    <property type="nucleotide sequence ID" value="NZ_KE150238.1"/>
</dbReference>
<dbReference type="GO" id="GO:0016491">
    <property type="term" value="F:oxidoreductase activity"/>
    <property type="evidence" value="ECO:0007669"/>
    <property type="project" value="UniProtKB-KW"/>
</dbReference>
<sequence>MSIQRIVLNINGVDREILCEPEKDSLADVVRRLGLTGTKVGCGTGHCGACSLLLDGEVTRSCVKKMKQVKAYAKVETIEGIGSAERLHPLQRAFMTYASVQCGFCSPGFIMSAKGLLMRNPDPTREEVREWFTRHGNVCRCTGYKPIVDAVMEAAAVMRGEKAMEDITFTPPEGGRLYGSDFPKPTALSRVLGTCDFGADISGKMPEGTLHLAVVLAKREHARIRALDTAEAQAMPGVVNVVTAKDVKGTNRLVAPQGTVHSLCDGLDRPVICDGVVRRYGDVVAVVAATGRDKARAAAERVRVEYEPLPAVMTFMEAAAEGAFPIHENTPNIYIEQPVYKGEDTQGLLEHAAHTVEGSFGTSRQPHLTVEPDVVLAYPQDGGVVIQCKGQYLYGNIAQMAPAIGLPKEKVRIIGNPAGGSFGYSMSPGNTALAAACALALDAPVSLVLSYAEHQHTTGKRSPVYANVRLACDEAGKLTAMDFLAGIDHGAYSEMAGALTTKVCRFFGYPYAIPNIRGLVRTAFTNNNFGTAFRAFGSPQTYTASEQIVDMLAGRIGMDPFEFRYINVAREGDTCTTSVPYREYPMRAMMDMLRPHYRKAVEKARAESTPEHRRGVGIAWGGYHVSKVPDRAEIDLELNQDGSVTHYSTWADVGQGADTGSLIHVHEALRPLRLRPEAIRLVRNDTGCCPDTGSASGSRSHHVVGMATLDAASKLLAAMRKEDGTYRTWREMRDAGVPTRYRGVHTAEWSDIDPDTGHGYGAIAQNYVLFMAEVAVEAATGRTRVLGATIVADVGVIGSRQAVLGQAWGGFSHSIGFALSENYEDMKKHATMRGAGVPRCNDVPDTFNVLFHETYRENGPHGSTGCAEGFQSAGHVSILNAIADAVGVRVATLPVTPEKLKAAMTAKAAGVPYGQEPWDLGCSLYGRLAFLKARHAGKGKG</sequence>
<dbReference type="Gene3D" id="3.90.1170.50">
    <property type="entry name" value="Aldehyde oxidase/xanthine dehydrogenase, a/b hammerhead"/>
    <property type="match status" value="1"/>
</dbReference>
<dbReference type="InterPro" id="IPR036856">
    <property type="entry name" value="Ald_Oxase/Xan_DH_a/b_sf"/>
</dbReference>
<dbReference type="SUPFAM" id="SSF47741">
    <property type="entry name" value="CO dehydrogenase ISP C-domain like"/>
    <property type="match status" value="1"/>
</dbReference>
<dbReference type="SMART" id="SM01008">
    <property type="entry name" value="Ald_Xan_dh_C"/>
    <property type="match status" value="1"/>
</dbReference>
<keyword evidence="3" id="KW-0479">Metal-binding</keyword>
<evidence type="ECO:0000313" key="7">
    <source>
        <dbReference type="EMBL" id="EFV43374.1"/>
    </source>
</evidence>
<dbReference type="InterPro" id="IPR046867">
    <property type="entry name" value="AldOxase/xan_DH_MoCoBD2"/>
</dbReference>
<dbReference type="eggNOG" id="COG1529">
    <property type="taxonomic scope" value="Bacteria"/>
</dbReference>
<dbReference type="SUPFAM" id="SSF54292">
    <property type="entry name" value="2Fe-2S ferredoxin-like"/>
    <property type="match status" value="1"/>
</dbReference>
<keyword evidence="2" id="KW-0500">Molybdenum</keyword>
<accession>E5Y9I2</accession>
<comment type="caution">
    <text evidence="7">The sequence shown here is derived from an EMBL/GenBank/DDBJ whole genome shotgun (WGS) entry which is preliminary data.</text>
</comment>
<feature type="domain" description="2Fe-2S ferredoxin-type" evidence="6">
    <location>
        <begin position="4"/>
        <end position="81"/>
    </location>
</feature>
<dbReference type="GO" id="GO:0005506">
    <property type="term" value="F:iron ion binding"/>
    <property type="evidence" value="ECO:0007669"/>
    <property type="project" value="InterPro"/>
</dbReference>
<dbReference type="STRING" id="563192.HMPREF0179_02897"/>
<evidence type="ECO:0000256" key="3">
    <source>
        <dbReference type="ARBA" id="ARBA00022723"/>
    </source>
</evidence>
<dbReference type="InterPro" id="IPR001041">
    <property type="entry name" value="2Fe-2S_ferredoxin-type"/>
</dbReference>
<dbReference type="GeneID" id="78084714"/>
<proteinExistence type="inferred from homology"/>
<dbReference type="SUPFAM" id="SSF54665">
    <property type="entry name" value="CO dehydrogenase molybdoprotein N-domain-like"/>
    <property type="match status" value="1"/>
</dbReference>
<keyword evidence="4" id="KW-0560">Oxidoreductase</keyword>
<dbReference type="InterPro" id="IPR000674">
    <property type="entry name" value="Ald_Oxase/Xan_DH_a/b"/>
</dbReference>
<dbReference type="InterPro" id="IPR054705">
    <property type="entry name" value="Mop"/>
</dbReference>
<name>E5Y9I2_BILW3</name>
<dbReference type="EMBL" id="ADCP02000001">
    <property type="protein sequence ID" value="EFV43374.1"/>
    <property type="molecule type" value="Genomic_DNA"/>
</dbReference>
<dbReference type="Pfam" id="PF02738">
    <property type="entry name" value="MoCoBD_1"/>
    <property type="match status" value="1"/>
</dbReference>
<dbReference type="CDD" id="cd00207">
    <property type="entry name" value="fer2"/>
    <property type="match status" value="1"/>
</dbReference>
<evidence type="ECO:0000256" key="2">
    <source>
        <dbReference type="ARBA" id="ARBA00022505"/>
    </source>
</evidence>
<keyword evidence="8" id="KW-1185">Reference proteome</keyword>
<dbReference type="PROSITE" id="PS51085">
    <property type="entry name" value="2FE2S_FER_2"/>
    <property type="match status" value="1"/>
</dbReference>
<dbReference type="Pfam" id="PF01315">
    <property type="entry name" value="Ald_Xan_dh_C"/>
    <property type="match status" value="1"/>
</dbReference>
<dbReference type="Proteomes" id="UP000006034">
    <property type="component" value="Unassembled WGS sequence"/>
</dbReference>
<dbReference type="InterPro" id="IPR036010">
    <property type="entry name" value="2Fe-2S_ferredoxin-like_sf"/>
</dbReference>
<dbReference type="Gene3D" id="1.10.150.120">
    <property type="entry name" value="[2Fe-2S]-binding domain"/>
    <property type="match status" value="1"/>
</dbReference>
<dbReference type="SUPFAM" id="SSF56003">
    <property type="entry name" value="Molybdenum cofactor-binding domain"/>
    <property type="match status" value="1"/>
</dbReference>
<dbReference type="InterPro" id="IPR037165">
    <property type="entry name" value="AldOxase/xan_DH_Mopterin-bd_sf"/>
</dbReference>
<reference evidence="7 8" key="1">
    <citation type="submission" date="2010-10" db="EMBL/GenBank/DDBJ databases">
        <authorList>
            <consortium name="The Broad Institute Genome Sequencing Platform"/>
            <person name="Ward D."/>
            <person name="Earl A."/>
            <person name="Feldgarden M."/>
            <person name="Young S.K."/>
            <person name="Gargeya S."/>
            <person name="Zeng Q."/>
            <person name="Alvarado L."/>
            <person name="Berlin A."/>
            <person name="Bochicchio J."/>
            <person name="Chapman S.B."/>
            <person name="Chen Z."/>
            <person name="Freedman E."/>
            <person name="Gellesch M."/>
            <person name="Goldberg J."/>
            <person name="Griggs A."/>
            <person name="Gujja S."/>
            <person name="Heilman E."/>
            <person name="Heiman D."/>
            <person name="Howarth C."/>
            <person name="Mehta T."/>
            <person name="Neiman D."/>
            <person name="Pearson M."/>
            <person name="Roberts A."/>
            <person name="Saif S."/>
            <person name="Shea T."/>
            <person name="Shenoy N."/>
            <person name="Sisk P."/>
            <person name="Stolte C."/>
            <person name="Sykes S."/>
            <person name="White J."/>
            <person name="Yandava C."/>
            <person name="Allen-Vercoe E."/>
            <person name="Sibley C."/>
            <person name="Ambrose C.E."/>
            <person name="Strauss J."/>
            <person name="Daigneault M."/>
            <person name="Haas B."/>
            <person name="Nusbaum C."/>
            <person name="Birren B."/>
        </authorList>
    </citation>
    <scope>NUCLEOTIDE SEQUENCE [LARGE SCALE GENOMIC DNA]</scope>
    <source>
        <strain evidence="7 8">3_1_6</strain>
    </source>
</reference>
<dbReference type="PROSITE" id="PS00197">
    <property type="entry name" value="2FE2S_FER_1"/>
    <property type="match status" value="1"/>
</dbReference>
<dbReference type="OrthoDB" id="9775084at2"/>
<dbReference type="eggNOG" id="COG2080">
    <property type="taxonomic scope" value="Bacteria"/>
</dbReference>
<gene>
    <name evidence="7" type="ORF">HMPREF0179_02897</name>
</gene>
<dbReference type="Pfam" id="PF00111">
    <property type="entry name" value="Fer2"/>
    <property type="match status" value="1"/>
</dbReference>
<dbReference type="NCBIfam" id="NF045668">
    <property type="entry name" value="pterin_aldehy"/>
    <property type="match status" value="1"/>
</dbReference>
<organism evidence="7 8">
    <name type="scientific">Bilophila wadsworthia (strain 3_1_6)</name>
    <dbReference type="NCBI Taxonomy" id="563192"/>
    <lineage>
        <taxon>Bacteria</taxon>
        <taxon>Pseudomonadati</taxon>
        <taxon>Thermodesulfobacteriota</taxon>
        <taxon>Desulfovibrionia</taxon>
        <taxon>Desulfovibrionales</taxon>
        <taxon>Desulfovibrionaceae</taxon>
        <taxon>Bilophila</taxon>
    </lineage>
</organism>
<reference evidence="7 8" key="2">
    <citation type="submission" date="2013-04" db="EMBL/GenBank/DDBJ databases">
        <title>The Genome Sequence of Bilophila wadsworthia 3_1_6.</title>
        <authorList>
            <consortium name="The Broad Institute Genomics Platform"/>
            <person name="Earl A."/>
            <person name="Ward D."/>
            <person name="Feldgarden M."/>
            <person name="Gevers D."/>
            <person name="Sibley C."/>
            <person name="Strauss J."/>
            <person name="Allen-Vercoe E."/>
            <person name="Walker B."/>
            <person name="Young S."/>
            <person name="Zeng Q."/>
            <person name="Gargeya S."/>
            <person name="Fitzgerald M."/>
            <person name="Haas B."/>
            <person name="Abouelleil A."/>
            <person name="Allen A.W."/>
            <person name="Alvarado L."/>
            <person name="Arachchi H.M."/>
            <person name="Berlin A.M."/>
            <person name="Chapman S.B."/>
            <person name="Gainer-Dewar J."/>
            <person name="Goldberg J."/>
            <person name="Griggs A."/>
            <person name="Gujja S."/>
            <person name="Hansen M."/>
            <person name="Howarth C."/>
            <person name="Imamovic A."/>
            <person name="Ireland A."/>
            <person name="Larimer J."/>
            <person name="McCowan C."/>
            <person name="Murphy C."/>
            <person name="Pearson M."/>
            <person name="Poon T.W."/>
            <person name="Priest M."/>
            <person name="Roberts A."/>
            <person name="Saif S."/>
            <person name="Shea T."/>
            <person name="Sisk P."/>
            <person name="Sykes S."/>
            <person name="Wortman J."/>
            <person name="Nusbaum C."/>
            <person name="Birren B."/>
        </authorList>
    </citation>
    <scope>NUCLEOTIDE SEQUENCE [LARGE SCALE GENOMIC DNA]</scope>
    <source>
        <strain evidence="7 8">3_1_6</strain>
    </source>
</reference>
<evidence type="ECO:0000256" key="4">
    <source>
        <dbReference type="ARBA" id="ARBA00023002"/>
    </source>
</evidence>
<dbReference type="InterPro" id="IPR012675">
    <property type="entry name" value="Beta-grasp_dom_sf"/>
</dbReference>
<dbReference type="AlphaFoldDB" id="E5Y9I2"/>
<dbReference type="GO" id="GO:0051537">
    <property type="term" value="F:2 iron, 2 sulfur cluster binding"/>
    <property type="evidence" value="ECO:0007669"/>
    <property type="project" value="InterPro"/>
</dbReference>
<dbReference type="InterPro" id="IPR002888">
    <property type="entry name" value="2Fe-2S-bd"/>
</dbReference>
<evidence type="ECO:0000313" key="8">
    <source>
        <dbReference type="Proteomes" id="UP000006034"/>
    </source>
</evidence>
<evidence type="ECO:0000259" key="6">
    <source>
        <dbReference type="PROSITE" id="PS51085"/>
    </source>
</evidence>
<keyword evidence="5" id="KW-0408">Iron</keyword>
<dbReference type="InterPro" id="IPR016208">
    <property type="entry name" value="Ald_Oxase/xanthine_DH-like"/>
</dbReference>
<protein>
    <recommendedName>
        <fullName evidence="6">2Fe-2S ferredoxin-type domain-containing protein</fullName>
    </recommendedName>
</protein>
<dbReference type="HOGENOM" id="CLU_001681_2_3_7"/>